<protein>
    <recommendedName>
        <fullName evidence="4">YGGT family protein</fullName>
    </recommendedName>
</protein>
<comment type="caution">
    <text evidence="2">The sequence shown here is derived from an EMBL/GenBank/DDBJ whole genome shotgun (WGS) entry which is preliminary data.</text>
</comment>
<feature type="transmembrane region" description="Helical" evidence="1">
    <location>
        <begin position="70"/>
        <end position="94"/>
    </location>
</feature>
<evidence type="ECO:0008006" key="4">
    <source>
        <dbReference type="Google" id="ProtNLM"/>
    </source>
</evidence>
<sequence>MAGAAARVGDTLARVLRTIGYTIVAIVVLHIVLTLLQANPANAVAALIARLAETFDLGLSNLFLVPDPMLAVALNYGAAALAWLLITAVVVRLASRIG</sequence>
<evidence type="ECO:0000313" key="3">
    <source>
        <dbReference type="Proteomes" id="UP001183202"/>
    </source>
</evidence>
<dbReference type="RefSeq" id="WP_311559016.1">
    <property type="nucleotide sequence ID" value="NZ_JAVREJ010000019.1"/>
</dbReference>
<accession>A0ABU2NHL4</accession>
<keyword evidence="1" id="KW-0472">Membrane</keyword>
<dbReference type="Proteomes" id="UP001183202">
    <property type="component" value="Unassembled WGS sequence"/>
</dbReference>
<evidence type="ECO:0000313" key="2">
    <source>
        <dbReference type="EMBL" id="MDT0352508.1"/>
    </source>
</evidence>
<organism evidence="2 3">
    <name type="scientific">Pseudonocardia charpentierae</name>
    <dbReference type="NCBI Taxonomy" id="3075545"/>
    <lineage>
        <taxon>Bacteria</taxon>
        <taxon>Bacillati</taxon>
        <taxon>Actinomycetota</taxon>
        <taxon>Actinomycetes</taxon>
        <taxon>Pseudonocardiales</taxon>
        <taxon>Pseudonocardiaceae</taxon>
        <taxon>Pseudonocardia</taxon>
    </lineage>
</organism>
<feature type="transmembrane region" description="Helical" evidence="1">
    <location>
        <begin position="18"/>
        <end position="36"/>
    </location>
</feature>
<gene>
    <name evidence="2" type="ORF">RM445_23550</name>
</gene>
<evidence type="ECO:0000256" key="1">
    <source>
        <dbReference type="SAM" id="Phobius"/>
    </source>
</evidence>
<reference evidence="3" key="1">
    <citation type="submission" date="2023-07" db="EMBL/GenBank/DDBJ databases">
        <title>30 novel species of actinomycetes from the DSMZ collection.</title>
        <authorList>
            <person name="Nouioui I."/>
        </authorList>
    </citation>
    <scope>NUCLEOTIDE SEQUENCE [LARGE SCALE GENOMIC DNA]</scope>
    <source>
        <strain evidence="3">DSM 45834</strain>
    </source>
</reference>
<proteinExistence type="predicted"/>
<keyword evidence="1" id="KW-0812">Transmembrane</keyword>
<keyword evidence="1" id="KW-1133">Transmembrane helix</keyword>
<name>A0ABU2NHL4_9PSEU</name>
<keyword evidence="3" id="KW-1185">Reference proteome</keyword>
<dbReference type="EMBL" id="JAVREJ010000019">
    <property type="protein sequence ID" value="MDT0352508.1"/>
    <property type="molecule type" value="Genomic_DNA"/>
</dbReference>